<dbReference type="AlphaFoldDB" id="G2KLS9"/>
<dbReference type="InterPro" id="IPR035965">
    <property type="entry name" value="PAS-like_dom_sf"/>
</dbReference>
<keyword evidence="3" id="KW-1185">Reference proteome</keyword>
<organism evidence="2 3">
    <name type="scientific">Micavibrio aeruginosavorus (strain ARL-13)</name>
    <dbReference type="NCBI Taxonomy" id="856793"/>
    <lineage>
        <taxon>Bacteria</taxon>
        <taxon>Pseudomonadati</taxon>
        <taxon>Bdellovibrionota</taxon>
        <taxon>Bdellovibrionia</taxon>
        <taxon>Bdellovibrionales</taxon>
        <taxon>Pseudobdellovibrionaceae</taxon>
        <taxon>Micavibrio</taxon>
    </lineage>
</organism>
<dbReference type="SUPFAM" id="SSF55785">
    <property type="entry name" value="PYP-like sensor domain (PAS domain)"/>
    <property type="match status" value="1"/>
</dbReference>
<dbReference type="InterPro" id="IPR001633">
    <property type="entry name" value="EAL_dom"/>
</dbReference>
<dbReference type="Gene3D" id="3.20.20.450">
    <property type="entry name" value="EAL domain"/>
    <property type="match status" value="1"/>
</dbReference>
<dbReference type="GO" id="GO:0071111">
    <property type="term" value="F:cyclic-guanylate-specific phosphodiesterase activity"/>
    <property type="evidence" value="ECO:0007669"/>
    <property type="project" value="InterPro"/>
</dbReference>
<dbReference type="CDD" id="cd01948">
    <property type="entry name" value="EAL"/>
    <property type="match status" value="1"/>
</dbReference>
<proteinExistence type="predicted"/>
<dbReference type="eggNOG" id="COG2200">
    <property type="taxonomic scope" value="Bacteria"/>
</dbReference>
<dbReference type="SUPFAM" id="SSF141868">
    <property type="entry name" value="EAL domain-like"/>
    <property type="match status" value="1"/>
</dbReference>
<dbReference type="PANTHER" id="PTHR33121:SF23">
    <property type="entry name" value="CYCLIC DI-GMP PHOSPHODIESTERASE PDEB"/>
    <property type="match status" value="1"/>
</dbReference>
<dbReference type="EMBL" id="CP002382">
    <property type="protein sequence ID" value="AEP09308.1"/>
    <property type="molecule type" value="Genomic_DNA"/>
</dbReference>
<dbReference type="InterPro" id="IPR035919">
    <property type="entry name" value="EAL_sf"/>
</dbReference>
<dbReference type="Pfam" id="PF00563">
    <property type="entry name" value="EAL"/>
    <property type="match status" value="1"/>
</dbReference>
<sequence length="548" mass="61608">MADDKLDKIKKQRDRFLAFSFATSDLLIEVAEDGTIAYALGAARSLVGINDKSLLGLRWLDMFSPNDRTTLSSMKERARMAQRCGPVLVTLEETIGGGHQALLSAIRMPDSDKFYLSIGFSNVLMSKHAEEVKFYEDRELLDKESFLAAAKEALDLAKSLGQDLDMTLLDIANIGEVRGRIGDEQWNQFRDAMTSLLSSKSVDGQAAAEIADGRYSVIHDKAINADMLRGEIERLAKENDPTGTGFTVESKTVSADLTTLSDRETTKALIYTINEFERKGTSLSIETLNSGFKAYVSVNAQKISQFKTMVEQLAFDLHFQPIVDLKTGDAVHFEMLSRFRDNTPTQEWIVFGEDIGMAADFDIAVCERAINYLLYKSSGRRTKFAVNLSGQSIQNEQFFKTLHAKLMMNKTLSDRLMFEITESTTIQDLDMVNHFVKILQDDGFKVCLDDFGAGSASFQYLHRIHVDYVKIDGQYTKKILNSERDAIMVKNLSQMCRDLEIKVIAEMIETQDQADKVRSLGIGYGQGYLFSKPMPKPEYTNWMQAETT</sequence>
<dbReference type="CDD" id="cd00130">
    <property type="entry name" value="PAS"/>
    <property type="match status" value="1"/>
</dbReference>
<accession>G2KLS9</accession>
<protein>
    <submittedName>
        <fullName evidence="2">EAL domain protein</fullName>
    </submittedName>
</protein>
<dbReference type="SMART" id="SM00052">
    <property type="entry name" value="EAL"/>
    <property type="match status" value="1"/>
</dbReference>
<gene>
    <name evidence="2" type="ordered locus">MICA_977</name>
</gene>
<evidence type="ECO:0000259" key="1">
    <source>
        <dbReference type="PROSITE" id="PS50883"/>
    </source>
</evidence>
<dbReference type="OrthoDB" id="7251575at2"/>
<dbReference type="InterPro" id="IPR050706">
    <property type="entry name" value="Cyclic-di-GMP_PDE-like"/>
</dbReference>
<feature type="domain" description="EAL" evidence="1">
    <location>
        <begin position="299"/>
        <end position="547"/>
    </location>
</feature>
<dbReference type="InterPro" id="IPR000014">
    <property type="entry name" value="PAS"/>
</dbReference>
<dbReference type="Proteomes" id="UP000009286">
    <property type="component" value="Chromosome"/>
</dbReference>
<dbReference type="PROSITE" id="PS50883">
    <property type="entry name" value="EAL"/>
    <property type="match status" value="1"/>
</dbReference>
<evidence type="ECO:0000313" key="3">
    <source>
        <dbReference type="Proteomes" id="UP000009286"/>
    </source>
</evidence>
<dbReference type="PANTHER" id="PTHR33121">
    <property type="entry name" value="CYCLIC DI-GMP PHOSPHODIESTERASE PDEF"/>
    <property type="match status" value="1"/>
</dbReference>
<dbReference type="RefSeq" id="WP_014102531.1">
    <property type="nucleotide sequence ID" value="NC_016026.1"/>
</dbReference>
<reference evidence="2 3" key="1">
    <citation type="journal article" date="2011" name="BMC Genomics">
        <title>Genomic insights into an obligate epibiotic bacterial predator: Micavibrio aeruginosavorus ARL-13.</title>
        <authorList>
            <person name="Wang Z."/>
            <person name="Kadouri D."/>
            <person name="Wu M."/>
        </authorList>
    </citation>
    <scope>NUCLEOTIDE SEQUENCE [LARGE SCALE GENOMIC DNA]</scope>
    <source>
        <strain evidence="2 3">ARL-13</strain>
    </source>
</reference>
<dbReference type="STRING" id="856793.MICA_977"/>
<dbReference type="KEGG" id="mai:MICA_977"/>
<name>G2KLS9_MICAA</name>
<dbReference type="HOGENOM" id="CLU_000445_70_50_5"/>
<evidence type="ECO:0000313" key="2">
    <source>
        <dbReference type="EMBL" id="AEP09308.1"/>
    </source>
</evidence>